<dbReference type="RefSeq" id="WP_111500856.1">
    <property type="nucleotide sequence ID" value="NZ_QKYN01000041.1"/>
</dbReference>
<evidence type="ECO:0000313" key="2">
    <source>
        <dbReference type="EMBL" id="RAG85425.1"/>
    </source>
</evidence>
<evidence type="ECO:0000313" key="3">
    <source>
        <dbReference type="Proteomes" id="UP000248889"/>
    </source>
</evidence>
<evidence type="ECO:0000256" key="1">
    <source>
        <dbReference type="SAM" id="MobiDB-lite"/>
    </source>
</evidence>
<sequence length="232" mass="25989">MTFDLQSLTAFSVRADYGRDHTTFLVTPAGSAEPIVRMHKDYPHDVFVRPFYVHPVAEPQLLLGYVKMGKAWDAQQVEIGTVGKMAPERGMQQGPIVQHGLGTLQPERQALTGKQRVVRGALGLIDDLVWSSFRGDQSQDDQMFSAHIRCAGPTSAGFELVRRAGVTATYDVAVHDPNVSRLLVLAFVERFNDTSDGDPRQSLITLATNPFRNRNKAENRRMQEEKRRREGL</sequence>
<dbReference type="OrthoDB" id="3850556at2"/>
<reference evidence="2 3" key="1">
    <citation type="submission" date="2018-06" db="EMBL/GenBank/DDBJ databases">
        <title>Streptacidiphilus pinicola sp. nov., isolated from pine grove soil.</title>
        <authorList>
            <person name="Roh S.G."/>
            <person name="Park S."/>
            <person name="Kim M.-K."/>
            <person name="Yun B.-R."/>
            <person name="Park J."/>
            <person name="Kim M.J."/>
            <person name="Kim Y.S."/>
            <person name="Kim S.B."/>
        </authorList>
    </citation>
    <scope>NUCLEOTIDE SEQUENCE [LARGE SCALE GENOMIC DNA]</scope>
    <source>
        <strain evidence="2 3">MMS16-CNU450</strain>
    </source>
</reference>
<dbReference type="AlphaFoldDB" id="A0A2X0K810"/>
<dbReference type="EMBL" id="QKYN01000041">
    <property type="protein sequence ID" value="RAG85425.1"/>
    <property type="molecule type" value="Genomic_DNA"/>
</dbReference>
<proteinExistence type="predicted"/>
<organism evidence="2 3">
    <name type="scientific">Streptacidiphilus pinicola</name>
    <dbReference type="NCBI Taxonomy" id="2219663"/>
    <lineage>
        <taxon>Bacteria</taxon>
        <taxon>Bacillati</taxon>
        <taxon>Actinomycetota</taxon>
        <taxon>Actinomycetes</taxon>
        <taxon>Kitasatosporales</taxon>
        <taxon>Streptomycetaceae</taxon>
        <taxon>Streptacidiphilus</taxon>
    </lineage>
</organism>
<name>A0A2X0K810_9ACTN</name>
<feature type="region of interest" description="Disordered" evidence="1">
    <location>
        <begin position="209"/>
        <end position="232"/>
    </location>
</feature>
<protein>
    <submittedName>
        <fullName evidence="2">Uncharacterized protein</fullName>
    </submittedName>
</protein>
<dbReference type="Proteomes" id="UP000248889">
    <property type="component" value="Unassembled WGS sequence"/>
</dbReference>
<keyword evidence="3" id="KW-1185">Reference proteome</keyword>
<accession>A0A2X0K810</accession>
<comment type="caution">
    <text evidence="2">The sequence shown here is derived from an EMBL/GenBank/DDBJ whole genome shotgun (WGS) entry which is preliminary data.</text>
</comment>
<gene>
    <name evidence="2" type="ORF">DN069_11650</name>
</gene>
<feature type="compositionally biased region" description="Basic and acidic residues" evidence="1">
    <location>
        <begin position="215"/>
        <end position="232"/>
    </location>
</feature>